<comment type="caution">
    <text evidence="1">The sequence shown here is derived from an EMBL/GenBank/DDBJ whole genome shotgun (WGS) entry which is preliminary data.</text>
</comment>
<accession>A0A9P9A4E1</accession>
<reference evidence="1" key="1">
    <citation type="journal article" date="2021" name="Nat. Commun.">
        <title>Genetic determinants of endophytism in the Arabidopsis root mycobiome.</title>
        <authorList>
            <person name="Mesny F."/>
            <person name="Miyauchi S."/>
            <person name="Thiergart T."/>
            <person name="Pickel B."/>
            <person name="Atanasova L."/>
            <person name="Karlsson M."/>
            <person name="Huettel B."/>
            <person name="Barry K.W."/>
            <person name="Haridas S."/>
            <person name="Chen C."/>
            <person name="Bauer D."/>
            <person name="Andreopoulos W."/>
            <person name="Pangilinan J."/>
            <person name="LaButti K."/>
            <person name="Riley R."/>
            <person name="Lipzen A."/>
            <person name="Clum A."/>
            <person name="Drula E."/>
            <person name="Henrissat B."/>
            <person name="Kohler A."/>
            <person name="Grigoriev I.V."/>
            <person name="Martin F.M."/>
            <person name="Hacquard S."/>
        </authorList>
    </citation>
    <scope>NUCLEOTIDE SEQUENCE</scope>
    <source>
        <strain evidence="1">MPI-SDFR-AT-0073</strain>
    </source>
</reference>
<evidence type="ECO:0000313" key="1">
    <source>
        <dbReference type="EMBL" id="KAH6660200.1"/>
    </source>
</evidence>
<dbReference type="Proteomes" id="UP000758603">
    <property type="component" value="Unassembled WGS sequence"/>
</dbReference>
<dbReference type="GeneID" id="70128116"/>
<name>A0A9P9A4E1_9PEZI</name>
<evidence type="ECO:0000313" key="2">
    <source>
        <dbReference type="Proteomes" id="UP000758603"/>
    </source>
</evidence>
<gene>
    <name evidence="1" type="ORF">BKA67DRAFT_530315</name>
</gene>
<protein>
    <submittedName>
        <fullName evidence="1">Uncharacterized protein</fullName>
    </submittedName>
</protein>
<dbReference type="EMBL" id="JAGPXC010000001">
    <property type="protein sequence ID" value="KAH6660200.1"/>
    <property type="molecule type" value="Genomic_DNA"/>
</dbReference>
<dbReference type="AlphaFoldDB" id="A0A9P9A4E1"/>
<keyword evidence="2" id="KW-1185">Reference proteome</keyword>
<organism evidence="1 2">
    <name type="scientific">Truncatella angustata</name>
    <dbReference type="NCBI Taxonomy" id="152316"/>
    <lineage>
        <taxon>Eukaryota</taxon>
        <taxon>Fungi</taxon>
        <taxon>Dikarya</taxon>
        <taxon>Ascomycota</taxon>
        <taxon>Pezizomycotina</taxon>
        <taxon>Sordariomycetes</taxon>
        <taxon>Xylariomycetidae</taxon>
        <taxon>Amphisphaeriales</taxon>
        <taxon>Sporocadaceae</taxon>
        <taxon>Truncatella</taxon>
    </lineage>
</organism>
<proteinExistence type="predicted"/>
<sequence length="230" mass="25431">MSRLSRHIAGRRLFGCIHRCQFGTEVNNEPRAMKTARVAPASPLRIRRTHVFSFKLALLVVAWRRPAQTYLHTARAVRAICQPGPIVALVRGHPRDHHHGRSINIVSPASLRRNRLGDKTSEESQAYVILARSQGKPAQLASTQSSWGYESAHTQAAPTLIPEHPISTTVWKGGMIKISATMQIEAVKIAWRFALTLIAMYAASAAQVQGTFRCLVLPQCATPPGKIMMM</sequence>
<dbReference type="RefSeq" id="XP_045964331.1">
    <property type="nucleotide sequence ID" value="XM_046099224.1"/>
</dbReference>